<dbReference type="EMBL" id="JBHUFB010000020">
    <property type="protein sequence ID" value="MFD1814993.1"/>
    <property type="molecule type" value="Genomic_DNA"/>
</dbReference>
<evidence type="ECO:0000313" key="4">
    <source>
        <dbReference type="EMBL" id="MFD1814993.1"/>
    </source>
</evidence>
<evidence type="ECO:0000313" key="5">
    <source>
        <dbReference type="Proteomes" id="UP001597286"/>
    </source>
</evidence>
<feature type="domain" description="N-acetyltransferase" evidence="3">
    <location>
        <begin position="1"/>
        <end position="164"/>
    </location>
</feature>
<evidence type="ECO:0000256" key="1">
    <source>
        <dbReference type="ARBA" id="ARBA00022679"/>
    </source>
</evidence>
<dbReference type="Gene3D" id="3.40.630.30">
    <property type="match status" value="1"/>
</dbReference>
<keyword evidence="2" id="KW-0012">Acyltransferase</keyword>
<keyword evidence="5" id="KW-1185">Reference proteome</keyword>
<dbReference type="PANTHER" id="PTHR43800:SF1">
    <property type="entry name" value="PEPTIDYL-LYSINE N-ACETYLTRANSFERASE YJAB"/>
    <property type="match status" value="1"/>
</dbReference>
<keyword evidence="1" id="KW-0808">Transferase</keyword>
<dbReference type="CDD" id="cd04301">
    <property type="entry name" value="NAT_SF"/>
    <property type="match status" value="1"/>
</dbReference>
<organism evidence="4 5">
    <name type="scientific">Rhodococcus gannanensis</name>
    <dbReference type="NCBI Taxonomy" id="1960308"/>
    <lineage>
        <taxon>Bacteria</taxon>
        <taxon>Bacillati</taxon>
        <taxon>Actinomycetota</taxon>
        <taxon>Actinomycetes</taxon>
        <taxon>Mycobacteriales</taxon>
        <taxon>Nocardiaceae</taxon>
        <taxon>Rhodococcus</taxon>
    </lineage>
</organism>
<dbReference type="SUPFAM" id="SSF55729">
    <property type="entry name" value="Acyl-CoA N-acyltransferases (Nat)"/>
    <property type="match status" value="1"/>
</dbReference>
<evidence type="ECO:0000256" key="2">
    <source>
        <dbReference type="ARBA" id="ARBA00023315"/>
    </source>
</evidence>
<protein>
    <submittedName>
        <fullName evidence="4">GNAT family N-acetyltransferase</fullName>
    </submittedName>
</protein>
<dbReference type="PANTHER" id="PTHR43800">
    <property type="entry name" value="PEPTIDYL-LYSINE N-ACETYLTRANSFERASE YJAB"/>
    <property type="match status" value="1"/>
</dbReference>
<proteinExistence type="predicted"/>
<dbReference type="Proteomes" id="UP001597286">
    <property type="component" value="Unassembled WGS sequence"/>
</dbReference>
<evidence type="ECO:0000259" key="3">
    <source>
        <dbReference type="PROSITE" id="PS51186"/>
    </source>
</evidence>
<accession>A0ABW4PA69</accession>
<dbReference type="InterPro" id="IPR000182">
    <property type="entry name" value="GNAT_dom"/>
</dbReference>
<sequence length="173" mass="18790">MIRPANAVDLTYLPGIEVAAGEPFRTLGMTAVADDDPPTRAELEHALHAGRLWVATASGPTPVGYAIADVIDGCGHVEQVSVDPRWAGRRLGAALIDAIEEWARALGYDVLTLTTFAEVPWNAPYYGRLGFEPMADRDIGPELRAVRVREAAHGLDVWPRIAMRRRLRPATAG</sequence>
<comment type="caution">
    <text evidence="4">The sequence shown here is derived from an EMBL/GenBank/DDBJ whole genome shotgun (WGS) entry which is preliminary data.</text>
</comment>
<gene>
    <name evidence="4" type="ORF">ACFSJG_22475</name>
</gene>
<dbReference type="InterPro" id="IPR016181">
    <property type="entry name" value="Acyl_CoA_acyltransferase"/>
</dbReference>
<dbReference type="RefSeq" id="WP_378487445.1">
    <property type="nucleotide sequence ID" value="NZ_JBHUFB010000020.1"/>
</dbReference>
<dbReference type="Pfam" id="PF00583">
    <property type="entry name" value="Acetyltransf_1"/>
    <property type="match status" value="1"/>
</dbReference>
<name>A0ABW4PA69_9NOCA</name>
<dbReference type="PROSITE" id="PS51186">
    <property type="entry name" value="GNAT"/>
    <property type="match status" value="1"/>
</dbReference>
<reference evidence="5" key="1">
    <citation type="journal article" date="2019" name="Int. J. Syst. Evol. Microbiol.">
        <title>The Global Catalogue of Microorganisms (GCM) 10K type strain sequencing project: providing services to taxonomists for standard genome sequencing and annotation.</title>
        <authorList>
            <consortium name="The Broad Institute Genomics Platform"/>
            <consortium name="The Broad Institute Genome Sequencing Center for Infectious Disease"/>
            <person name="Wu L."/>
            <person name="Ma J."/>
        </authorList>
    </citation>
    <scope>NUCLEOTIDE SEQUENCE [LARGE SCALE GENOMIC DNA]</scope>
    <source>
        <strain evidence="5">DT72</strain>
    </source>
</reference>